<keyword evidence="6" id="KW-0391">Immunity</keyword>
<dbReference type="OrthoDB" id="2400221at2759"/>
<dbReference type="GO" id="GO:0004842">
    <property type="term" value="F:ubiquitin-protein transferase activity"/>
    <property type="evidence" value="ECO:0007669"/>
    <property type="project" value="InterPro"/>
</dbReference>
<feature type="compositionally biased region" description="Polar residues" evidence="7">
    <location>
        <begin position="4876"/>
        <end position="4893"/>
    </location>
</feature>
<dbReference type="Pfam" id="PF07728">
    <property type="entry name" value="AAA_5"/>
    <property type="match status" value="1"/>
</dbReference>
<dbReference type="GO" id="GO:0005737">
    <property type="term" value="C:cytoplasm"/>
    <property type="evidence" value="ECO:0007669"/>
    <property type="project" value="UniProtKB-SubCell"/>
</dbReference>
<dbReference type="PROSITE" id="PS51981">
    <property type="entry name" value="ZF_RZ"/>
    <property type="match status" value="1"/>
</dbReference>
<evidence type="ECO:0000256" key="7">
    <source>
        <dbReference type="SAM" id="MobiDB-lite"/>
    </source>
</evidence>
<organism evidence="9 10">
    <name type="scientific">Rhizophagus clarus</name>
    <dbReference type="NCBI Taxonomy" id="94130"/>
    <lineage>
        <taxon>Eukaryota</taxon>
        <taxon>Fungi</taxon>
        <taxon>Fungi incertae sedis</taxon>
        <taxon>Mucoromycota</taxon>
        <taxon>Glomeromycotina</taxon>
        <taxon>Glomeromycetes</taxon>
        <taxon>Glomerales</taxon>
        <taxon>Glomeraceae</taxon>
        <taxon>Rhizophagus</taxon>
    </lineage>
</organism>
<evidence type="ECO:0000256" key="2">
    <source>
        <dbReference type="ARBA" id="ARBA00022490"/>
    </source>
</evidence>
<dbReference type="GO" id="GO:0016887">
    <property type="term" value="F:ATP hydrolysis activity"/>
    <property type="evidence" value="ECO:0007669"/>
    <property type="project" value="InterPro"/>
</dbReference>
<feature type="compositionally biased region" description="Polar residues" evidence="7">
    <location>
        <begin position="67"/>
        <end position="93"/>
    </location>
</feature>
<feature type="compositionally biased region" description="Polar residues" evidence="7">
    <location>
        <begin position="109"/>
        <end position="139"/>
    </location>
</feature>
<dbReference type="SMART" id="SM00382">
    <property type="entry name" value="AAA"/>
    <property type="match status" value="2"/>
</dbReference>
<dbReference type="EMBL" id="BLAL01000040">
    <property type="protein sequence ID" value="GES78826.1"/>
    <property type="molecule type" value="Genomic_DNA"/>
</dbReference>
<evidence type="ECO:0000313" key="10">
    <source>
        <dbReference type="Proteomes" id="UP000615446"/>
    </source>
</evidence>
<feature type="compositionally biased region" description="Basic and acidic residues" evidence="7">
    <location>
        <begin position="231"/>
        <end position="244"/>
    </location>
</feature>
<dbReference type="Proteomes" id="UP000615446">
    <property type="component" value="Unassembled WGS sequence"/>
</dbReference>
<comment type="caution">
    <text evidence="9">The sequence shown here is derived from an EMBL/GenBank/DDBJ whole genome shotgun (WGS) entry which is preliminary data.</text>
</comment>
<dbReference type="InterPro" id="IPR027417">
    <property type="entry name" value="P-loop_NTPase"/>
</dbReference>
<dbReference type="Gene3D" id="2.60.40.10">
    <property type="entry name" value="Immunoglobulins"/>
    <property type="match status" value="1"/>
</dbReference>
<accession>A0A8H3L4Q2</accession>
<feature type="region of interest" description="Disordered" evidence="7">
    <location>
        <begin position="1"/>
        <end position="311"/>
    </location>
</feature>
<keyword evidence="2" id="KW-0963">Cytoplasm</keyword>
<reference evidence="9" key="1">
    <citation type="submission" date="2019-10" db="EMBL/GenBank/DDBJ databases">
        <title>Conservation and host-specific expression of non-tandemly repeated heterogenous ribosome RNA gene in arbuscular mycorrhizal fungi.</title>
        <authorList>
            <person name="Maeda T."/>
            <person name="Kobayashi Y."/>
            <person name="Nakagawa T."/>
            <person name="Ezawa T."/>
            <person name="Yamaguchi K."/>
            <person name="Bino T."/>
            <person name="Nishimoto Y."/>
            <person name="Shigenobu S."/>
            <person name="Kawaguchi M."/>
        </authorList>
    </citation>
    <scope>NUCLEOTIDE SEQUENCE</scope>
    <source>
        <strain evidence="9">HR1</strain>
    </source>
</reference>
<keyword evidence="3" id="KW-0479">Metal-binding</keyword>
<gene>
    <name evidence="9" type="ORF">RCL2_000613500</name>
</gene>
<dbReference type="Pfam" id="PF20173">
    <property type="entry name" value="ZnF_RZ-type"/>
    <property type="match status" value="1"/>
</dbReference>
<keyword evidence="4" id="KW-0863">Zinc-finger</keyword>
<dbReference type="Gene3D" id="3.40.50.300">
    <property type="entry name" value="P-loop containing nucleotide triphosphate hydrolases"/>
    <property type="match status" value="1"/>
</dbReference>
<dbReference type="SUPFAM" id="SSF52540">
    <property type="entry name" value="P-loop containing nucleoside triphosphate hydrolases"/>
    <property type="match status" value="2"/>
</dbReference>
<dbReference type="InterPro" id="IPR013783">
    <property type="entry name" value="Ig-like_fold"/>
</dbReference>
<sequence>MDNQENKQSDDDKKVKGKDKQEKSETEVNNNSTENINESFTAPCNQTSISGLNNKNDNEDNVIDNNVTSTSATEKNNPTKLKSQQPQENVSETNNDDNVDDNVDDDVVSTSATEKIDQSTTKNPIKPKSQQSQENNIETNNEDYRDDSTSISETGENNQSSTKNPEKSKSQQSQENASEANNEDSVDNGKDTLASTGENDHSHNNSGKSENQNNKDKGKSTNEGSISTHGQDGRKDFEKEKETEVQEENSNKKLTKSQKKKLKKKQAEDAANNLGQRAFTSQNNEESTSTTQNQSQNQSQNQQSSSITLPSISTIYNTAKNTAKNLMRTDEEELDDEHIKIQFHVHIPPSISGMGEPFVTGSIPELGGWNEPKVKLRQFKRNFQSYTYWYSEPIRIPIERFQNAVVKYKYAINIKKGNKKNKNMHPFQYEGHDQRDDRVLDVCKNQFDIWMKTNKNNHERINDYMFLEVIYHSVNQNNFKEVILEYDNILKSNRELTRSVTNLEFINRRKQEKPVHKRLFLCFLLGHCSFNSNFIGKYELPSNFHPGSLLEVISEIKPDTFPSENLRTVLKGIELLIHRDIDRKSFEWLNIFLIAQYIDPKYSFIDSISFNYDVNYTEKFFEKLDMVIPYIDTIIDEDIYAKIAKWLINHCNMKMLPKIWKLIVHSENVDNQLCPHLVERVGKLISKYDPIELNKNFNELPENIRNFVAEPFRKKTIQLLTTGQLSFWEKHRAEAIFTLVNSVRLLWTKAEYLTILEIMSNLIDYMLLNKFPILLKNWIDKSKDTKDEKISQICIQWYKRLMDRMSTMSSSVASNEETYVTTVLKHLSDVSIINEQSVMNELMDITYNRIRHSSEFLIFSAATRVANMDPRAVQVFKRVIKEKINSNVQNPDEYLLKKMRVICGCTNNNLNIPNKLCEEILIHIMTYLNDNSSNIDFEEFSTRLHLSLFESANFWNVILRTTGNVENFHSHPRVKEAKTAIIKLVGMINDSSIDLHLLQDLIVRDDNFLHYYLNSAKSDNEIITKEKLAEVRKHCRDYEQRLNKLNGFYLVFCQKANDVENYLDELKERSSSLDKISLEETLSSDHWGFHKDIISKAEKTNIFNKSQTFNNIFKKKITNQEDIKVEFIAETLIENALKEYKVICEQYEEWRILKYSEATSFWYNVRNFDDEIKLMLRFGHGIDTKDPGFTRTIRYLSEVKDWKERLKFLSMVSAIFKVERSENDWLEAGFIDLNDDLSLGRLSNLFKTFDDKFSGFNSNSWALIKELSLSEEFIGFLRTIAEHDMKNLINGVDEHSDTRLIQEDTVSSLIQVKQCLLPLMTKTNSILEIFLKDLNEIVDKNPSLASKLTLCNSNSMALQNMYKTISNRGEVTKEKIQNAVNIGIYYFVKEEKDDECTLTLKYHSKSSKSDSNYDINALQDLRGRALLISKPGGSYDSGNGQIDNTKNIMEEFVSQFDIAQNIITIMNKLTQLGHFGYRKYNESAKGTHKLKQISDKLKKELESWEDIVNRAQENCYYLTFYPSRHILAFYDFYMKAGKQTNITKICQTLVSFVNRKARLPYKQKSKGFSCRKDEYYQTLKEIGDRLKDIFVKLPKNPRSIKDSGERVVSDVVECGELFVAACSDKFRVPNIIMSFYANHGSYPEPWQLLICTSSTTAEELSIFIKRCFFASKNGYKNCLFCIANLELLDFELQYDLVNNIRKYMIKAKDYYLALICCSETGMNHHILDQFSENVHPTIGLSDAAMKAIYRESCPKVVCVTSELSGQGKTEWIKQESHRRHLVPRSFLISDAANYNSLVRQLKDFHIRQVDSLHINIISADNPGEVNIFLFQLLTLGIVSNNSDIASLSDPNVFIEVASSSDQRLLRSLPFINCLDRPHLIWNINRLMVSQEIHSPIQIVCNYLRLYELGELDRKDIFFRSESSNDDDDDIIRTPLNFKLCQELLDKYFFKRIDAGISSFRFLDIFINVLADQLIRLSSSSFFEVHNLNLMIRENNVRSTLFNTLFDVSKDFATKSIQTRSAQLQEIAGEVEIEQLKNIAQWDDSNHLLVFFMSQTPDSICSLYRDKTKVPNNVQNLLKSQHIDTEKQWKLLDYRSMSSEKLLSTLECLARKTMHHIDYPQYALSVDNLLKMALMLLRTRANIPVVVCGEAGCGKTSLIGFLSRVVEVEFRALNLHAGITEQNIKDFMKESDKKLNDPINKAQNKEIWLFFDEINTCNYIGLLADLIAHRMLDGKPIHPNIRLFAACNPYRIRKKSISNVGLKPINVRFEEQSRLVYEVKPLPDQILDYVWDYGRLQPNDEKIYIHIMVNDQLEATLGSPMLADLLFASQEFIRNVEEPYSVSLRDVKRAIKLVKFFYNSLQKRPINQKDNKKSHNKYPDLVIRSYILALGLCYQSRLYDRELRKKYREEMCKVFLRERHIIREQLFNEVMWEEQMDYIKRMTCPPNTAFNEALLENVLVIIVCILNRIPLFIVGSPGSSKSLAIRLVHQNLRGSDSNDEYFRKLPQVFFIPHQGSSSSTSDGIEKVFQKAKAYQETSSKEFPVISVVLLDEVGLAETSPFNPLKVLHSLLEPSYPADGPTVSVVGISNWRLDNSKSSRALLVQRPKFDLDDLIETAVRLLDKDNLELPSSEIKNYKASLRPLAEAYSEYEAKGQSEFPNFHGLRDYYALVKNLSDKEMTPKNINLALARNFGGIKKHTEACLKYFEPVIKNFNEHKNWTYEQIPTSVLINDNLTSEGSRHLMVIGKSDSIVNILSYQLREMKFNPVVILGSQFPEDRDDYSYNVLSRIMMCVEAGQPLILTDLEIIYGSLYDLWNQNYITMGSSDDPKYFTRVALGAYANPMLYVHPDFRCILVLDEKKLNDADPPLLNRFEKQVMTLNDIISKEQKELVTQLKEWTKQMSTATGINRDRFTQKDLFIGFCEEETLQSLVIDTMNKDPNMEENELLEKCKEALIAIATSDGMVRIDKSPLEFEEIQHYKNIYFQVQHHNDIADYFQDLLRNANLDGHLIIVNTFSNINTNIKFCLKNVTPKCYVLKLSTFKTENQFQKQMKKFWFGSDYELLILQCDTTIVSTECIKLAKFIIEQSRNEYLQKAQENNLIKNKHACIVLHLRRETSAKLTAFNFMCGWKQVTIEALAKQVRPLSVLLEGNLCDIIETTYPFEEILKQEMLWCLLCMKYPNNVKSVNHVKYLNRKIFEHPNFVNCLKTRTQEWLKINAKQDWQYHVASNKKLLYPYSSFSIALQAHIRTLVRQPIAKILCSLERLGATKTFLIHDLPGAEMSPQREQFLDFWKEMFMDSSIVDIDILPEPKPDGYRMSVSGLDLQFPFSFYFMKQIDNFKTLYEEEISLLRGDKENIDSSTGKLLEYIYEDYIKSFSNKIFNSVTLLRTSPLEQASDLYFKDFVSIICNSETSLKNNSVLSYILKCKLGKEEVLNPILLHAFWWEHASSTLAAFQLVHMCPNIINHIYMDDGDLTNANFDDYLVIEVTNMMFKRIIKNQETIELQREIKKVLNLCEKISGFTITESFQLLQICYDLLSTELIHLETVKEIIKIEDTDDEIFSTRFIHEVFEIFRNIETEQTNKITFAKQSFVMKSLEIIPFESPTKLELYRNLFLEDPFPLMGKVIKSIFEEENKNEPFEFFTWLVSPGEMLRSLRFEIINELLEDRGCDSLMAALFCDIIQTTYFSRYDLIKLSPYLRYAIEALYAQNARALQKITAIAFMKEFVHKLWDSTIQVSIFHSIEFNFRNFMETEDFDPNQMLNQLNYYMEVSNPLIHSLKIYFIRDLRNREYSMDDIKKFCQAQKYTLPWLGSLTWDNSQEIRLQFNAYYSLEDYSGTDNCFSLLYSYHNKDQFNQIFKILKKKESIKARISLMGIILNRLHAIRATRDWAHAEDQVAEFLNEKIEQISSLSIIYRQIIKNITTNQCPLLYFDNNTSNSDLLIKSVVGHVIALHSSLPADASPLAYLLQNLNYCSGLYILTCPSDVESIILSAVLQKNGQFTRYQCKCGYVYLIGDCGQANGRGRCPECGNMIGGENHVSEAGNTRLDVAPIRRNLVAKDDKGYIAEAENEDINHNVRNLPPASYRILHLFVHSIIGAWAPSGTANTFLQKNNNVANDSLAYCMGHIKNDWKILLKILNCREENLALLLHATLDRMTLNPPKDSTLKTPGEREEWETKFTQNYVSPLIKSVTNTATEFRAKLDAALAETQGNSNIIEGEVNQTLPMDRKYKLEHLPRLWRSIGTTSLQGFRAYYNSDIENHETHFPFISVFFRYFDKLEKIKYLWPIVNFVQIISSRLGYRLSREKAQEKTFQEFINEESNYGESEEIFKYLTSNFNDFAKAWNEVISDVDQFQCHELPKPKPDMNLKSFISLALVEPKDSGVYLCAILDYLIGLQNNFLQEVLSIPTEHSKALKFLEESYFIQEKVASGTDTDSTESSTRFYIQSLKIDQTKQNNFINYEWDDNILQYSDRNLETGRGQDVIYDLQKIEMDLAHRLIFDKVHIDTLNDSQAYMEPFPYHKELFQGHMRILGDIKTLIPQQQIPSDQISLIMGVTNNSYRYHTNNYSLSYDNASELLSSMEILLCFVKRTSVGNGETQIAQYVNQWMKLSILLENKSFTDLLGAGLCLKHLVALYELVEDQVANSVIQYIDEKFKTEISEQIKQEINTAVGFEQASDTQKCIKAEIFATAMKRFMQRFLDPNKHEHLLKYYITDEELNLWPANVSMELLEEIFPDSLLICHIYEAYLYVNSKIEEIKKKQQQMGGNRNKFRNSNDVFSEPDYNSEEVTTVPMSSEYFNSHMGTTSDPSTLPSTRPFNHDSAPGSKSYTGRSRPFNNDSASGSNSYTGRSTRPSNRPRNDQQQRKRSNKQGNKYDAMSDDTSSNECRTIPNINILQ</sequence>
<dbReference type="InterPro" id="IPR011704">
    <property type="entry name" value="ATPase_dyneun-rel_AAA"/>
</dbReference>
<dbReference type="GO" id="GO:0002376">
    <property type="term" value="P:immune system process"/>
    <property type="evidence" value="ECO:0007669"/>
    <property type="project" value="UniProtKB-KW"/>
</dbReference>
<feature type="compositionally biased region" description="Basic residues" evidence="7">
    <location>
        <begin position="253"/>
        <end position="264"/>
    </location>
</feature>
<dbReference type="GO" id="GO:0005524">
    <property type="term" value="F:ATP binding"/>
    <property type="evidence" value="ECO:0007669"/>
    <property type="project" value="InterPro"/>
</dbReference>
<proteinExistence type="predicted"/>
<dbReference type="InterPro" id="IPR003593">
    <property type="entry name" value="AAA+_ATPase"/>
</dbReference>
<dbReference type="InterPro" id="IPR046439">
    <property type="entry name" value="ZF_RZ_dom"/>
</dbReference>
<comment type="subcellular location">
    <subcellularLocation>
        <location evidence="1">Cytoplasm</location>
    </subcellularLocation>
</comment>
<dbReference type="InterPro" id="IPR031248">
    <property type="entry name" value="RNF213"/>
</dbReference>
<feature type="region of interest" description="Disordered" evidence="7">
    <location>
        <begin position="4758"/>
        <end position="4893"/>
    </location>
</feature>
<evidence type="ECO:0000256" key="1">
    <source>
        <dbReference type="ARBA" id="ARBA00004496"/>
    </source>
</evidence>
<evidence type="ECO:0000313" key="9">
    <source>
        <dbReference type="EMBL" id="GES78826.1"/>
    </source>
</evidence>
<feature type="compositionally biased region" description="Polar residues" evidence="7">
    <location>
        <begin position="149"/>
        <end position="163"/>
    </location>
</feature>
<name>A0A8H3L4Q2_9GLOM</name>
<feature type="compositionally biased region" description="Polar residues" evidence="7">
    <location>
        <begin position="170"/>
        <end position="180"/>
    </location>
</feature>
<feature type="compositionally biased region" description="Polar residues" evidence="7">
    <location>
        <begin position="42"/>
        <end position="52"/>
    </location>
</feature>
<evidence type="ECO:0000256" key="6">
    <source>
        <dbReference type="ARBA" id="ARBA00022859"/>
    </source>
</evidence>
<feature type="compositionally biased region" description="Low complexity" evidence="7">
    <location>
        <begin position="27"/>
        <end position="41"/>
    </location>
</feature>
<feature type="compositionally biased region" description="Basic and acidic residues" evidence="7">
    <location>
        <begin position="1"/>
        <end position="26"/>
    </location>
</feature>
<dbReference type="InterPro" id="IPR013784">
    <property type="entry name" value="Carb-bd-like_fold"/>
</dbReference>
<feature type="compositionally biased region" description="Acidic residues" evidence="7">
    <location>
        <begin position="94"/>
        <end position="107"/>
    </location>
</feature>
<dbReference type="PANTHER" id="PTHR22605">
    <property type="entry name" value="RZ-TYPE DOMAIN-CONTAINING PROTEIN"/>
    <property type="match status" value="1"/>
</dbReference>
<feature type="compositionally biased region" description="Polar residues" evidence="7">
    <location>
        <begin position="4821"/>
        <end position="4853"/>
    </location>
</feature>
<feature type="compositionally biased region" description="Polar residues" evidence="7">
    <location>
        <begin position="221"/>
        <end position="230"/>
    </location>
</feature>
<feature type="domain" description="RZ-type" evidence="8">
    <location>
        <begin position="3980"/>
        <end position="4057"/>
    </location>
</feature>
<evidence type="ECO:0000256" key="3">
    <source>
        <dbReference type="ARBA" id="ARBA00022723"/>
    </source>
</evidence>
<dbReference type="SUPFAM" id="SSF49452">
    <property type="entry name" value="Starch-binding domain-like"/>
    <property type="match status" value="1"/>
</dbReference>
<feature type="compositionally biased region" description="Polar residues" evidence="7">
    <location>
        <begin position="4783"/>
        <end position="4813"/>
    </location>
</feature>
<protein>
    <recommendedName>
        <fullName evidence="8">RZ-type domain-containing protein</fullName>
    </recommendedName>
</protein>
<dbReference type="GO" id="GO:0008270">
    <property type="term" value="F:zinc ion binding"/>
    <property type="evidence" value="ECO:0007669"/>
    <property type="project" value="UniProtKB-KW"/>
</dbReference>
<evidence type="ECO:0000256" key="5">
    <source>
        <dbReference type="ARBA" id="ARBA00022833"/>
    </source>
</evidence>
<evidence type="ECO:0000259" key="8">
    <source>
        <dbReference type="PROSITE" id="PS51981"/>
    </source>
</evidence>
<evidence type="ECO:0000256" key="4">
    <source>
        <dbReference type="ARBA" id="ARBA00022771"/>
    </source>
</evidence>
<keyword evidence="5" id="KW-0862">Zinc</keyword>
<dbReference type="GO" id="GO:0030246">
    <property type="term" value="F:carbohydrate binding"/>
    <property type="evidence" value="ECO:0007669"/>
    <property type="project" value="InterPro"/>
</dbReference>
<dbReference type="PANTHER" id="PTHR22605:SF1">
    <property type="entry name" value="RZ-TYPE DOMAIN-CONTAINING PROTEIN"/>
    <property type="match status" value="1"/>
</dbReference>
<feature type="compositionally biased region" description="Low complexity" evidence="7">
    <location>
        <begin position="280"/>
        <end position="311"/>
    </location>
</feature>